<dbReference type="AlphaFoldDB" id="A0A0R3Q9E2"/>
<dbReference type="WBParaSite" id="BTMF_0000295001-mRNA-1">
    <property type="protein sequence ID" value="BTMF_0000295001-mRNA-1"/>
    <property type="gene ID" value="BTMF_0000295001"/>
</dbReference>
<protein>
    <submittedName>
        <fullName evidence="1 3">Uncharacterized protein</fullName>
    </submittedName>
</protein>
<dbReference type="Proteomes" id="UP000280834">
    <property type="component" value="Unassembled WGS sequence"/>
</dbReference>
<evidence type="ECO:0000313" key="3">
    <source>
        <dbReference type="WBParaSite" id="BTMF_0000295001-mRNA-1"/>
    </source>
</evidence>
<name>A0A0R3Q9E2_9BILA</name>
<evidence type="ECO:0000313" key="2">
    <source>
        <dbReference type="Proteomes" id="UP000280834"/>
    </source>
</evidence>
<gene>
    <name evidence="1" type="ORF">BTMF_LOCUS2275</name>
</gene>
<reference evidence="1 2" key="2">
    <citation type="submission" date="2018-11" db="EMBL/GenBank/DDBJ databases">
        <authorList>
            <consortium name="Pathogen Informatics"/>
        </authorList>
    </citation>
    <scope>NUCLEOTIDE SEQUENCE [LARGE SCALE GENOMIC DNA]</scope>
</reference>
<keyword evidence="2" id="KW-1185">Reference proteome</keyword>
<evidence type="ECO:0000313" key="1">
    <source>
        <dbReference type="EMBL" id="VDO12194.1"/>
    </source>
</evidence>
<sequence>MYLLSCSMNKPEIILFKQQLQRINQRLKMGDFGKKYTIFTNNSKIKNIFGGYRIL</sequence>
<proteinExistence type="predicted"/>
<accession>A0A0R3Q9E2</accession>
<reference evidence="3" key="1">
    <citation type="submission" date="2017-02" db="UniProtKB">
        <authorList>
            <consortium name="WormBaseParasite"/>
        </authorList>
    </citation>
    <scope>IDENTIFICATION</scope>
</reference>
<organism evidence="3">
    <name type="scientific">Brugia timori</name>
    <dbReference type="NCBI Taxonomy" id="42155"/>
    <lineage>
        <taxon>Eukaryota</taxon>
        <taxon>Metazoa</taxon>
        <taxon>Ecdysozoa</taxon>
        <taxon>Nematoda</taxon>
        <taxon>Chromadorea</taxon>
        <taxon>Rhabditida</taxon>
        <taxon>Spirurina</taxon>
        <taxon>Spiruromorpha</taxon>
        <taxon>Filarioidea</taxon>
        <taxon>Onchocercidae</taxon>
        <taxon>Brugia</taxon>
    </lineage>
</organism>
<dbReference type="EMBL" id="UZAG01001829">
    <property type="protein sequence ID" value="VDO12194.1"/>
    <property type="molecule type" value="Genomic_DNA"/>
</dbReference>